<dbReference type="SMART" id="SM00388">
    <property type="entry name" value="HisKA"/>
    <property type="match status" value="1"/>
</dbReference>
<evidence type="ECO:0000256" key="3">
    <source>
        <dbReference type="ARBA" id="ARBA00022553"/>
    </source>
</evidence>
<dbReference type="PANTHER" id="PTHR45339:SF1">
    <property type="entry name" value="HYBRID SIGNAL TRANSDUCTION HISTIDINE KINASE J"/>
    <property type="match status" value="1"/>
</dbReference>
<evidence type="ECO:0000259" key="14">
    <source>
        <dbReference type="PROSITE" id="PS50110"/>
    </source>
</evidence>
<keyword evidence="5" id="KW-0547">Nucleotide-binding</keyword>
<dbReference type="Gene3D" id="3.40.50.2300">
    <property type="match status" value="2"/>
</dbReference>
<dbReference type="CDD" id="cd00082">
    <property type="entry name" value="HisKA"/>
    <property type="match status" value="1"/>
</dbReference>
<evidence type="ECO:0000256" key="2">
    <source>
        <dbReference type="ARBA" id="ARBA00012438"/>
    </source>
</evidence>
<dbReference type="InterPro" id="IPR035965">
    <property type="entry name" value="PAS-like_dom_sf"/>
</dbReference>
<evidence type="ECO:0000256" key="4">
    <source>
        <dbReference type="ARBA" id="ARBA00022679"/>
    </source>
</evidence>
<dbReference type="PROSITE" id="PS50110">
    <property type="entry name" value="RESPONSE_REGULATORY"/>
    <property type="match status" value="2"/>
</dbReference>
<dbReference type="SUPFAM" id="SSF55874">
    <property type="entry name" value="ATPase domain of HSP90 chaperone/DNA topoisomerase II/histidine kinase"/>
    <property type="match status" value="1"/>
</dbReference>
<keyword evidence="7" id="KW-0067">ATP-binding</keyword>
<dbReference type="FunFam" id="1.10.287.130:FF:000002">
    <property type="entry name" value="Two-component osmosensing histidine kinase"/>
    <property type="match status" value="1"/>
</dbReference>
<dbReference type="GO" id="GO:0006355">
    <property type="term" value="P:regulation of DNA-templated transcription"/>
    <property type="evidence" value="ECO:0007669"/>
    <property type="project" value="InterPro"/>
</dbReference>
<dbReference type="CDD" id="cd00130">
    <property type="entry name" value="PAS"/>
    <property type="match status" value="1"/>
</dbReference>
<evidence type="ECO:0000259" key="15">
    <source>
        <dbReference type="PROSITE" id="PS50112"/>
    </source>
</evidence>
<feature type="domain" description="Response regulatory" evidence="14">
    <location>
        <begin position="1163"/>
        <end position="1282"/>
    </location>
</feature>
<dbReference type="GO" id="GO:0005524">
    <property type="term" value="F:ATP binding"/>
    <property type="evidence" value="ECO:0007669"/>
    <property type="project" value="UniProtKB-KW"/>
</dbReference>
<dbReference type="FunFam" id="3.30.565.10:FF:000010">
    <property type="entry name" value="Sensor histidine kinase RcsC"/>
    <property type="match status" value="1"/>
</dbReference>
<evidence type="ECO:0000313" key="16">
    <source>
        <dbReference type="EMBL" id="PWE56927.1"/>
    </source>
</evidence>
<dbReference type="SMART" id="SM00387">
    <property type="entry name" value="HATPase_c"/>
    <property type="match status" value="1"/>
</dbReference>
<dbReference type="SUPFAM" id="SSF52172">
    <property type="entry name" value="CheY-like"/>
    <property type="match status" value="2"/>
</dbReference>
<evidence type="ECO:0000256" key="5">
    <source>
        <dbReference type="ARBA" id="ARBA00022741"/>
    </source>
</evidence>
<feature type="modified residue" description="4-aspartylphosphate" evidence="11">
    <location>
        <position position="1040"/>
    </location>
</feature>
<keyword evidence="4" id="KW-0808">Transferase</keyword>
<feature type="domain" description="Response regulatory" evidence="14">
    <location>
        <begin position="986"/>
        <end position="1107"/>
    </location>
</feature>
<evidence type="ECO:0000256" key="12">
    <source>
        <dbReference type="SAM" id="MobiDB-lite"/>
    </source>
</evidence>
<evidence type="ECO:0000256" key="11">
    <source>
        <dbReference type="PROSITE-ProRule" id="PRU00169"/>
    </source>
</evidence>
<dbReference type="NCBIfam" id="TIGR00229">
    <property type="entry name" value="sensory_box"/>
    <property type="match status" value="1"/>
</dbReference>
<dbReference type="InterPro" id="IPR004358">
    <property type="entry name" value="Sig_transdc_His_kin-like_C"/>
</dbReference>
<dbReference type="InterPro" id="IPR036097">
    <property type="entry name" value="HisK_dim/P_sf"/>
</dbReference>
<dbReference type="SUPFAM" id="SSF47384">
    <property type="entry name" value="Homodimeric domain of signal transducing histidine kinase"/>
    <property type="match status" value="1"/>
</dbReference>
<evidence type="ECO:0000256" key="9">
    <source>
        <dbReference type="ARBA" id="ARBA00064003"/>
    </source>
</evidence>
<dbReference type="PROSITE" id="PS50109">
    <property type="entry name" value="HIS_KIN"/>
    <property type="match status" value="1"/>
</dbReference>
<dbReference type="Pfam" id="PF00512">
    <property type="entry name" value="HisKA"/>
    <property type="match status" value="1"/>
</dbReference>
<dbReference type="Gene3D" id="1.10.287.130">
    <property type="match status" value="1"/>
</dbReference>
<dbReference type="InterPro" id="IPR001789">
    <property type="entry name" value="Sig_transdc_resp-reg_receiver"/>
</dbReference>
<feature type="domain" description="Histidine kinase" evidence="13">
    <location>
        <begin position="747"/>
        <end position="968"/>
    </location>
</feature>
<dbReference type="SMART" id="SM00448">
    <property type="entry name" value="REC"/>
    <property type="match status" value="2"/>
</dbReference>
<dbReference type="InterPro" id="IPR036890">
    <property type="entry name" value="HATPase_C_sf"/>
</dbReference>
<evidence type="ECO:0000256" key="10">
    <source>
        <dbReference type="ARBA" id="ARBA00068150"/>
    </source>
</evidence>
<sequence>MEDVPGELLEVACARIKDLERPAYIKNSELRYVVVNDAYARLFGREAERFVGLRTCELGSGAGEWNLEENERRALVFGTEEAAACNGHAADERYVVAVERFLPDDEHAFVLGLFAQLPEPETDTDTAIDGPVFADHLVSEDIHVIRLALENADHPVGVFAEDGRPLVVNAAYRRNGRHDRSPAADSKVPPGAGTVTEDDISSRLEQALGLLDVGVGIFDGDDRLLYRNQRQQAFYGAMVGEMRPGMSLRGMLEAVYDYGIDHYPEVMASRLPPRDVWLQAKLASCSQPFHDEVVELCDGRWLRNINRRLENGILITLRVDVSEFKEQERQLLRHVEEAQLYRSVLEELPVATFVRDSNHRLTFINQAYAELVGMSRAEMLNKTETEIFGERGETFHRQNDDVLDSGIVIQKEEQLLRSDQQPIQVITRVARVGGAGSEHFLVGSLTDITTLKERERDLLLSQKEAETLHHDLDSILRSLPVGVLILGPDFDIEFANAAFYDIWDWPQETRLEKFHFRDFMRVSFDKGWYLGYGEDFEETYNRRISELKTSYAVEQHEVHLPTDKTLIITSKQLSDGKTLVSYVDISAMRQQERQINEARHELERVGQVVQDATRVMAQGLLVVENGEIVLSNDATAEILHVPTGLTERGKRWSAIFDYCADRGDFGDNPESLRKAWDENIQQQRPISAAFTTAGTTWVQIEVTFSGGGHWMVVLNDLTEMKQREEELKRLLARSEAADRAKSEFLANMSHEIRTPMNGVLGMAELLAKTDLDTRQKTFIEIIGKSGNALLTIINDILDFSKIDAGQMKLKKAPFDPVEAVEDVAALLSSAASEKDIELMVRSGAQVPQMVVGDAGRFRQIVTNLVGNAVKFTEKGHILIDIAAVPDGADGVMLSLRVEDTGIGIPPEKLEAIFEKFSQVDSSSTRRHEGTGLGLAITAGLIDLFGGYIDVNSDVGQGSVFTAHLPMTATMRRDTARGIPVNVKGARILVIDDNEVNRRILTEQLEMWGFDGFAAESGQAGIDILYGALELGLGIDAIVLDYQMPDVNGADVAKYIRQDARFDDVAIIFLTSMDVVGDESVFSALRIQAHLMKPARANVLRNTIVDVVRSSRIRRISHAVKTRLEAEGEPAGHGPAPSPHRMSDAPTPVTMSMPQPGGGTCSCDVLVAEDNEVNCIVFSQILQATDLRFMIVNNGQQAVDAWETYKPAIILMDVSMPVMNGHQATRLIREREEAAGMARVPIIGVTAHALDADRDLCVQSGMDDYLSKPISPEMLEEKIDRWLRRPAGLPGDASGSKP</sequence>
<organism evidence="16 17">
    <name type="scientific">Metarhizobium album</name>
    <dbReference type="NCBI Taxonomy" id="2182425"/>
    <lineage>
        <taxon>Bacteria</taxon>
        <taxon>Pseudomonadati</taxon>
        <taxon>Pseudomonadota</taxon>
        <taxon>Alphaproteobacteria</taxon>
        <taxon>Hyphomicrobiales</taxon>
        <taxon>Rhizobiaceae</taxon>
        <taxon>Metarhizobium</taxon>
    </lineage>
</organism>
<dbReference type="SMART" id="SM00091">
    <property type="entry name" value="PAS"/>
    <property type="match status" value="3"/>
</dbReference>
<accession>A0A2U2DUF3</accession>
<comment type="caution">
    <text evidence="16">The sequence shown here is derived from an EMBL/GenBank/DDBJ whole genome shotgun (WGS) entry which is preliminary data.</text>
</comment>
<dbReference type="EMBL" id="QFBC01000002">
    <property type="protein sequence ID" value="PWE56927.1"/>
    <property type="molecule type" value="Genomic_DNA"/>
</dbReference>
<dbReference type="CDD" id="cd00156">
    <property type="entry name" value="REC"/>
    <property type="match status" value="1"/>
</dbReference>
<evidence type="ECO:0000256" key="8">
    <source>
        <dbReference type="ARBA" id="ARBA00023012"/>
    </source>
</evidence>
<dbReference type="EC" id="2.7.13.3" evidence="2"/>
<name>A0A2U2DUF3_9HYPH</name>
<dbReference type="InterPro" id="IPR011006">
    <property type="entry name" value="CheY-like_superfamily"/>
</dbReference>
<dbReference type="GO" id="GO:0000155">
    <property type="term" value="F:phosphorelay sensor kinase activity"/>
    <property type="evidence" value="ECO:0007669"/>
    <property type="project" value="InterPro"/>
</dbReference>
<dbReference type="PRINTS" id="PR00344">
    <property type="entry name" value="BCTRLSENSOR"/>
</dbReference>
<feature type="domain" description="PAS" evidence="15">
    <location>
        <begin position="337"/>
        <end position="383"/>
    </location>
</feature>
<dbReference type="CDD" id="cd16922">
    <property type="entry name" value="HATPase_EvgS-ArcB-TorS-like"/>
    <property type="match status" value="1"/>
</dbReference>
<dbReference type="CDD" id="cd17546">
    <property type="entry name" value="REC_hyHK_CKI1_RcsC-like"/>
    <property type="match status" value="1"/>
</dbReference>
<comment type="catalytic activity">
    <reaction evidence="1">
        <text>ATP + protein L-histidine = ADP + protein N-phospho-L-histidine.</text>
        <dbReference type="EC" id="2.7.13.3"/>
    </reaction>
</comment>
<feature type="region of interest" description="Disordered" evidence="12">
    <location>
        <begin position="1122"/>
        <end position="1144"/>
    </location>
</feature>
<dbReference type="Pfam" id="PF12860">
    <property type="entry name" value="PAS_7"/>
    <property type="match status" value="2"/>
</dbReference>
<evidence type="ECO:0000256" key="7">
    <source>
        <dbReference type="ARBA" id="ARBA00022840"/>
    </source>
</evidence>
<comment type="subunit">
    <text evidence="9">At low DSF concentrations, interacts with RpfF.</text>
</comment>
<dbReference type="Pfam" id="PF00989">
    <property type="entry name" value="PAS"/>
    <property type="match status" value="1"/>
</dbReference>
<keyword evidence="8" id="KW-0902">Two-component regulatory system</keyword>
<dbReference type="Proteomes" id="UP000245252">
    <property type="component" value="Unassembled WGS sequence"/>
</dbReference>
<reference evidence="16 17" key="1">
    <citation type="submission" date="2018-05" db="EMBL/GenBank/DDBJ databases">
        <title>The draft genome of strain NS-104.</title>
        <authorList>
            <person name="Hang P."/>
            <person name="Jiang J."/>
        </authorList>
    </citation>
    <scope>NUCLEOTIDE SEQUENCE [LARGE SCALE GENOMIC DNA]</scope>
    <source>
        <strain evidence="16 17">NS-104</strain>
    </source>
</reference>
<evidence type="ECO:0000259" key="13">
    <source>
        <dbReference type="PROSITE" id="PS50109"/>
    </source>
</evidence>
<dbReference type="Gene3D" id="3.30.450.20">
    <property type="entry name" value="PAS domain"/>
    <property type="match status" value="2"/>
</dbReference>
<dbReference type="PROSITE" id="PS50112">
    <property type="entry name" value="PAS"/>
    <property type="match status" value="1"/>
</dbReference>
<dbReference type="PANTHER" id="PTHR45339">
    <property type="entry name" value="HYBRID SIGNAL TRANSDUCTION HISTIDINE KINASE J"/>
    <property type="match status" value="1"/>
</dbReference>
<keyword evidence="6 16" id="KW-0418">Kinase</keyword>
<keyword evidence="17" id="KW-1185">Reference proteome</keyword>
<protein>
    <recommendedName>
        <fullName evidence="10">Sensory/regulatory protein RpfC</fullName>
        <ecNumber evidence="2">2.7.13.3</ecNumber>
    </recommendedName>
</protein>
<keyword evidence="3 11" id="KW-0597">Phosphoprotein</keyword>
<gene>
    <name evidence="16" type="ORF">DEM27_04590</name>
</gene>
<dbReference type="Pfam" id="PF02518">
    <property type="entry name" value="HATPase_c"/>
    <property type="match status" value="1"/>
</dbReference>
<feature type="region of interest" description="Disordered" evidence="12">
    <location>
        <begin position="177"/>
        <end position="196"/>
    </location>
</feature>
<proteinExistence type="predicted"/>
<feature type="modified residue" description="4-aspartylphosphate" evidence="11">
    <location>
        <position position="1212"/>
    </location>
</feature>
<dbReference type="OrthoDB" id="9810730at2"/>
<dbReference type="RefSeq" id="WP_109457031.1">
    <property type="nucleotide sequence ID" value="NZ_QFBC01000002.1"/>
</dbReference>
<evidence type="ECO:0000313" key="17">
    <source>
        <dbReference type="Proteomes" id="UP000245252"/>
    </source>
</evidence>
<dbReference type="InterPro" id="IPR003594">
    <property type="entry name" value="HATPase_dom"/>
</dbReference>
<dbReference type="InterPro" id="IPR000014">
    <property type="entry name" value="PAS"/>
</dbReference>
<evidence type="ECO:0000256" key="6">
    <source>
        <dbReference type="ARBA" id="ARBA00022777"/>
    </source>
</evidence>
<dbReference type="InterPro" id="IPR003661">
    <property type="entry name" value="HisK_dim/P_dom"/>
</dbReference>
<dbReference type="Pfam" id="PF00072">
    <property type="entry name" value="Response_reg"/>
    <property type="match status" value="2"/>
</dbReference>
<dbReference type="InterPro" id="IPR013767">
    <property type="entry name" value="PAS_fold"/>
</dbReference>
<dbReference type="InterPro" id="IPR005467">
    <property type="entry name" value="His_kinase_dom"/>
</dbReference>
<evidence type="ECO:0000256" key="1">
    <source>
        <dbReference type="ARBA" id="ARBA00000085"/>
    </source>
</evidence>
<dbReference type="SUPFAM" id="SSF55785">
    <property type="entry name" value="PYP-like sensor domain (PAS domain)"/>
    <property type="match status" value="2"/>
</dbReference>
<dbReference type="Gene3D" id="3.30.565.10">
    <property type="entry name" value="Histidine kinase-like ATPase, C-terminal domain"/>
    <property type="match status" value="1"/>
</dbReference>